<organism evidence="1 2">
    <name type="scientific">Purpureocillium takamizusanense</name>
    <dbReference type="NCBI Taxonomy" id="2060973"/>
    <lineage>
        <taxon>Eukaryota</taxon>
        <taxon>Fungi</taxon>
        <taxon>Dikarya</taxon>
        <taxon>Ascomycota</taxon>
        <taxon>Pezizomycotina</taxon>
        <taxon>Sordariomycetes</taxon>
        <taxon>Hypocreomycetidae</taxon>
        <taxon>Hypocreales</taxon>
        <taxon>Ophiocordycipitaceae</taxon>
        <taxon>Purpureocillium</taxon>
    </lineage>
</organism>
<dbReference type="OrthoDB" id="5330139at2759"/>
<dbReference type="KEGG" id="ptkz:JDV02_003354"/>
<name>A0A9Q8QDY3_9HYPO</name>
<accession>A0A9Q8QDY3</accession>
<dbReference type="AlphaFoldDB" id="A0A9Q8QDY3"/>
<evidence type="ECO:0000313" key="1">
    <source>
        <dbReference type="EMBL" id="UNI16972.1"/>
    </source>
</evidence>
<sequence length="131" mass="14517">MPPRLRPQSTLASTLSVKVKRVPLLRRAFHDAKAEFVTLSATGSITTQKIDVFMGDPHGTYVIFSKNIGFAIKSTIARQTGVCLSSDPEKMALTFYHTSRHFAHAAIPYPRIIIERDFPRQKAGDTSTATL</sequence>
<proteinExistence type="predicted"/>
<dbReference type="EMBL" id="CP086355">
    <property type="protein sequence ID" value="UNI16972.1"/>
    <property type="molecule type" value="Genomic_DNA"/>
</dbReference>
<dbReference type="Proteomes" id="UP000829364">
    <property type="component" value="Chromosome 2"/>
</dbReference>
<protein>
    <submittedName>
        <fullName evidence="1">Uncharacterized protein</fullName>
    </submittedName>
</protein>
<keyword evidence="2" id="KW-1185">Reference proteome</keyword>
<reference evidence="1" key="1">
    <citation type="submission" date="2021-11" db="EMBL/GenBank/DDBJ databases">
        <title>Purpureocillium_takamizusanense_genome.</title>
        <authorList>
            <person name="Nguyen N.-H."/>
        </authorList>
    </citation>
    <scope>NUCLEOTIDE SEQUENCE</scope>
    <source>
        <strain evidence="1">PT3</strain>
    </source>
</reference>
<gene>
    <name evidence="1" type="ORF">JDV02_003354</name>
</gene>
<evidence type="ECO:0000313" key="2">
    <source>
        <dbReference type="Proteomes" id="UP000829364"/>
    </source>
</evidence>
<dbReference type="GeneID" id="72065313"/>
<dbReference type="RefSeq" id="XP_047840453.1">
    <property type="nucleotide sequence ID" value="XM_047984479.1"/>
</dbReference>